<evidence type="ECO:0000259" key="2">
    <source>
        <dbReference type="PROSITE" id="PS50110"/>
    </source>
</evidence>
<feature type="modified residue" description="4-aspartylphosphate" evidence="1">
    <location>
        <position position="74"/>
    </location>
</feature>
<accession>A0A398BY46</accession>
<evidence type="ECO:0000313" key="3">
    <source>
        <dbReference type="EMBL" id="RID93771.1"/>
    </source>
</evidence>
<dbReference type="SUPFAM" id="SSF52172">
    <property type="entry name" value="CheY-like"/>
    <property type="match status" value="1"/>
</dbReference>
<dbReference type="InterPro" id="IPR001789">
    <property type="entry name" value="Sig_transdc_resp-reg_receiver"/>
</dbReference>
<dbReference type="AlphaFoldDB" id="A0A398BY46"/>
<feature type="domain" description="Response regulatory" evidence="2">
    <location>
        <begin position="25"/>
        <end position="140"/>
    </location>
</feature>
<gene>
    <name evidence="3" type="ORF">D2N39_02370</name>
</gene>
<dbReference type="CDD" id="cd00156">
    <property type="entry name" value="REC"/>
    <property type="match status" value="1"/>
</dbReference>
<dbReference type="PROSITE" id="PS50110">
    <property type="entry name" value="RESPONSE_REGULATORY"/>
    <property type="match status" value="1"/>
</dbReference>
<name>A0A398BY46_9RHOB</name>
<dbReference type="EMBL" id="QXXQ01000001">
    <property type="protein sequence ID" value="RID93771.1"/>
    <property type="molecule type" value="Genomic_DNA"/>
</dbReference>
<dbReference type="RefSeq" id="WP_119133174.1">
    <property type="nucleotide sequence ID" value="NZ_QXXQ01000001.1"/>
</dbReference>
<evidence type="ECO:0000313" key="4">
    <source>
        <dbReference type="Proteomes" id="UP000266649"/>
    </source>
</evidence>
<comment type="caution">
    <text evidence="3">The sequence shown here is derived from an EMBL/GenBank/DDBJ whole genome shotgun (WGS) entry which is preliminary data.</text>
</comment>
<keyword evidence="1" id="KW-0597">Phosphoprotein</keyword>
<dbReference type="GO" id="GO:0000160">
    <property type="term" value="P:phosphorelay signal transduction system"/>
    <property type="evidence" value="ECO:0007669"/>
    <property type="project" value="InterPro"/>
</dbReference>
<evidence type="ECO:0000256" key="1">
    <source>
        <dbReference type="PROSITE-ProRule" id="PRU00169"/>
    </source>
</evidence>
<organism evidence="3 4">
    <name type="scientific">Gemmobacter lutimaris</name>
    <dbReference type="NCBI Taxonomy" id="2306023"/>
    <lineage>
        <taxon>Bacteria</taxon>
        <taxon>Pseudomonadati</taxon>
        <taxon>Pseudomonadota</taxon>
        <taxon>Alphaproteobacteria</taxon>
        <taxon>Rhodobacterales</taxon>
        <taxon>Paracoccaceae</taxon>
        <taxon>Gemmobacter</taxon>
    </lineage>
</organism>
<reference evidence="3 4" key="1">
    <citation type="submission" date="2018-09" db="EMBL/GenBank/DDBJ databases">
        <title>Gemmobacter lutimaris sp. nov., a marine bacterium isolated from tidal flat.</title>
        <authorList>
            <person name="Lee D.W."/>
            <person name="Yoo Y."/>
            <person name="Kim J.-J."/>
            <person name="Kim B.S."/>
        </authorList>
    </citation>
    <scope>NUCLEOTIDE SEQUENCE [LARGE SCALE GENOMIC DNA]</scope>
    <source>
        <strain evidence="3 4">YJ-T1-11</strain>
    </source>
</reference>
<sequence length="247" mass="25462">MPDPSEPLHLPAPPEGANAPLHGLTLLLVEDSRFACDALRLICQRAGARMRRAETLSAARAHLRLYRPDVVVVDLGLPDGRGEGLIRDLCLGAAGRPRPAILGFSGDPAGRGAALAAGADGFVEKPVVGVAGFVAAIRRSLGAPPVQMPLAEAPDPADPLALHDDLARAAEMLRVRPGARVYVAGFVEGVARSAADMPLARVASAARRPGADGQRLAALLATRLAKPVAPLIAPRAGSPPYPAAQSE</sequence>
<dbReference type="Pfam" id="PF00072">
    <property type="entry name" value="Response_reg"/>
    <property type="match status" value="1"/>
</dbReference>
<dbReference type="OrthoDB" id="7831674at2"/>
<protein>
    <submittedName>
        <fullName evidence="3">Response regulator</fullName>
    </submittedName>
</protein>
<dbReference type="Gene3D" id="3.40.50.2300">
    <property type="match status" value="1"/>
</dbReference>
<dbReference type="InterPro" id="IPR011006">
    <property type="entry name" value="CheY-like_superfamily"/>
</dbReference>
<keyword evidence="4" id="KW-1185">Reference proteome</keyword>
<dbReference type="Proteomes" id="UP000266649">
    <property type="component" value="Unassembled WGS sequence"/>
</dbReference>
<proteinExistence type="predicted"/>
<dbReference type="SMART" id="SM00448">
    <property type="entry name" value="REC"/>
    <property type="match status" value="1"/>
</dbReference>